<feature type="domain" description="Endoribonuclease YicC-like N-terminal" evidence="6">
    <location>
        <begin position="2"/>
        <end position="156"/>
    </location>
</feature>
<dbReference type="OrthoDB" id="9771229at2"/>
<evidence type="ECO:0000313" key="8">
    <source>
        <dbReference type="EMBL" id="CUQ91400.1"/>
    </source>
</evidence>
<comment type="cofactor">
    <cofactor evidence="1">
        <name>a divalent metal cation</name>
        <dbReference type="ChEBI" id="CHEBI:60240"/>
    </cofactor>
</comment>
<dbReference type="Pfam" id="PF08340">
    <property type="entry name" value="YicC-like_C"/>
    <property type="match status" value="1"/>
</dbReference>
<proteinExistence type="inferred from homology"/>
<evidence type="ECO:0000256" key="5">
    <source>
        <dbReference type="ARBA" id="ARBA00035648"/>
    </source>
</evidence>
<evidence type="ECO:0000256" key="4">
    <source>
        <dbReference type="ARBA" id="ARBA00022801"/>
    </source>
</evidence>
<dbReference type="InterPro" id="IPR013527">
    <property type="entry name" value="YicC-like_N"/>
</dbReference>
<feature type="domain" description="Endoribonuclease YicC-like C-terminal" evidence="7">
    <location>
        <begin position="176"/>
        <end position="292"/>
    </location>
</feature>
<comment type="similarity">
    <text evidence="5">Belongs to the YicC/YloC family.</text>
</comment>
<dbReference type="PANTHER" id="PTHR30636:SF3">
    <property type="entry name" value="UPF0701 PROTEIN YICC"/>
    <property type="match status" value="1"/>
</dbReference>
<dbReference type="AlphaFoldDB" id="A0A175A7S4"/>
<sequence>MIRSMTGFGREQAVINGREIIAEIRSVNHKFFEFSSKLPRNYQYLEPKLKTMLKEKITRGKVELSLLVYNIDVKDTSVKVNEQVASQYIEAIRTIAPDLGITDDLSASDLFRIPDIFTVIKEETDEEQLWADISSVVGSALDKFIAMRETEGAALKADVLEKADVIEDMVSKVEIYSPESTAAYRKKLEDKLKEILGSSDIDEQRILTEAAIFSEKTAVDEETVRLHSHLSQLRSMLDSDKEIGRKLDFLVQEINRETNTIGSKAADIRITRLVVDMKSEIEKIREQIQNIE</sequence>
<dbReference type="EMBL" id="CZBY01000024">
    <property type="protein sequence ID" value="CUQ91400.1"/>
    <property type="molecule type" value="Genomic_DNA"/>
</dbReference>
<reference evidence="8 9" key="1">
    <citation type="submission" date="2015-09" db="EMBL/GenBank/DDBJ databases">
        <authorList>
            <consortium name="Pathogen Informatics"/>
        </authorList>
    </citation>
    <scope>NUCLEOTIDE SEQUENCE [LARGE SCALE GENOMIC DNA]</scope>
    <source>
        <strain evidence="8 9">2789STDY5834928</strain>
    </source>
</reference>
<evidence type="ECO:0000256" key="3">
    <source>
        <dbReference type="ARBA" id="ARBA00022759"/>
    </source>
</evidence>
<evidence type="ECO:0000256" key="2">
    <source>
        <dbReference type="ARBA" id="ARBA00022722"/>
    </source>
</evidence>
<gene>
    <name evidence="8" type="ORF">ERS852540_02320</name>
</gene>
<dbReference type="PANTHER" id="PTHR30636">
    <property type="entry name" value="UPF0701 PROTEIN YICC"/>
    <property type="match status" value="1"/>
</dbReference>
<dbReference type="STRING" id="39492.ERS852540_02320"/>
<keyword evidence="3" id="KW-0255">Endonuclease</keyword>
<keyword evidence="4" id="KW-0378">Hydrolase</keyword>
<keyword evidence="2" id="KW-0540">Nuclease</keyword>
<protein>
    <submittedName>
        <fullName evidence="8">YicC-like family, N-terminal region</fullName>
    </submittedName>
</protein>
<evidence type="ECO:0000259" key="6">
    <source>
        <dbReference type="Pfam" id="PF03755"/>
    </source>
</evidence>
<dbReference type="Proteomes" id="UP000095662">
    <property type="component" value="Unassembled WGS sequence"/>
</dbReference>
<dbReference type="Pfam" id="PF03755">
    <property type="entry name" value="YicC-like_N"/>
    <property type="match status" value="1"/>
</dbReference>
<dbReference type="InterPro" id="IPR005229">
    <property type="entry name" value="YicC/YloC-like"/>
</dbReference>
<evidence type="ECO:0000256" key="1">
    <source>
        <dbReference type="ARBA" id="ARBA00001968"/>
    </source>
</evidence>
<dbReference type="GO" id="GO:0004521">
    <property type="term" value="F:RNA endonuclease activity"/>
    <property type="evidence" value="ECO:0007669"/>
    <property type="project" value="InterPro"/>
</dbReference>
<evidence type="ECO:0000259" key="7">
    <source>
        <dbReference type="Pfam" id="PF08340"/>
    </source>
</evidence>
<dbReference type="InterPro" id="IPR013551">
    <property type="entry name" value="YicC-like_C"/>
</dbReference>
<dbReference type="NCBIfam" id="TIGR00255">
    <property type="entry name" value="YicC/YloC family endoribonuclease"/>
    <property type="match status" value="1"/>
</dbReference>
<organism evidence="8 9">
    <name type="scientific">[Eubacterium] siraeum</name>
    <dbReference type="NCBI Taxonomy" id="39492"/>
    <lineage>
        <taxon>Bacteria</taxon>
        <taxon>Bacillati</taxon>
        <taxon>Bacillota</taxon>
        <taxon>Clostridia</taxon>
        <taxon>Eubacteriales</taxon>
        <taxon>Oscillospiraceae</taxon>
        <taxon>Oscillospiraceae incertae sedis</taxon>
    </lineage>
</organism>
<evidence type="ECO:0000313" key="9">
    <source>
        <dbReference type="Proteomes" id="UP000095662"/>
    </source>
</evidence>
<accession>A0A175A7S4</accession>
<dbReference type="GO" id="GO:0016787">
    <property type="term" value="F:hydrolase activity"/>
    <property type="evidence" value="ECO:0007669"/>
    <property type="project" value="UniProtKB-KW"/>
</dbReference>
<name>A0A175A7S4_9FIRM</name>